<keyword evidence="6" id="KW-0804">Transcription</keyword>
<dbReference type="Pfam" id="PF04316">
    <property type="entry name" value="FlgM"/>
    <property type="match status" value="1"/>
</dbReference>
<accession>A0A1M5KAD1</accession>
<feature type="region of interest" description="Disordered" evidence="9">
    <location>
        <begin position="1"/>
        <end position="22"/>
    </location>
</feature>
<reference evidence="11 12" key="1">
    <citation type="submission" date="2016-11" db="EMBL/GenBank/DDBJ databases">
        <authorList>
            <person name="Jaros S."/>
            <person name="Januszkiewicz K."/>
            <person name="Wedrychowicz H."/>
        </authorList>
    </citation>
    <scope>NUCLEOTIDE SEQUENCE [LARGE SCALE GENOMIC DNA]</scope>
    <source>
        <strain evidence="11 12">CGMCC 1.7049</strain>
    </source>
</reference>
<keyword evidence="12" id="KW-1185">Reference proteome</keyword>
<protein>
    <recommendedName>
        <fullName evidence="2">Negative regulator of flagellin synthesis</fullName>
    </recommendedName>
    <alternativeName>
        <fullName evidence="8">Anti-sigma-28 factor</fullName>
    </alternativeName>
</protein>
<evidence type="ECO:0000256" key="1">
    <source>
        <dbReference type="ARBA" id="ARBA00005322"/>
    </source>
</evidence>
<evidence type="ECO:0000256" key="2">
    <source>
        <dbReference type="ARBA" id="ARBA00017823"/>
    </source>
</evidence>
<evidence type="ECO:0000259" key="10">
    <source>
        <dbReference type="Pfam" id="PF04316"/>
    </source>
</evidence>
<dbReference type="AlphaFoldDB" id="A0A1M5KAD1"/>
<comment type="function">
    <text evidence="7">Responsible for the coupling of flagellin expression to flagellar assembly by preventing expression of the flagellin genes when a component of the middle class of proteins is defective. It negatively regulates flagellar genes by inhibiting the activity of FliA by directly binding to FliA.</text>
</comment>
<dbReference type="Proteomes" id="UP000199758">
    <property type="component" value="Unassembled WGS sequence"/>
</dbReference>
<keyword evidence="3" id="KW-0678">Repressor</keyword>
<organism evidence="11 12">
    <name type="scientific">Hydrocarboniphaga daqingensis</name>
    <dbReference type="NCBI Taxonomy" id="490188"/>
    <lineage>
        <taxon>Bacteria</taxon>
        <taxon>Pseudomonadati</taxon>
        <taxon>Pseudomonadota</taxon>
        <taxon>Gammaproteobacteria</taxon>
        <taxon>Nevskiales</taxon>
        <taxon>Nevskiaceae</taxon>
        <taxon>Hydrocarboniphaga</taxon>
    </lineage>
</organism>
<evidence type="ECO:0000256" key="4">
    <source>
        <dbReference type="ARBA" id="ARBA00022795"/>
    </source>
</evidence>
<evidence type="ECO:0000256" key="7">
    <source>
        <dbReference type="ARBA" id="ARBA00024739"/>
    </source>
</evidence>
<evidence type="ECO:0000313" key="11">
    <source>
        <dbReference type="EMBL" id="SHG49590.1"/>
    </source>
</evidence>
<dbReference type="InterPro" id="IPR035890">
    <property type="entry name" value="Anti-sigma-28_factor_FlgM_sf"/>
</dbReference>
<dbReference type="NCBIfam" id="TIGR03824">
    <property type="entry name" value="FlgM_jcvi"/>
    <property type="match status" value="1"/>
</dbReference>
<keyword evidence="4" id="KW-1005">Bacterial flagellum biogenesis</keyword>
<dbReference type="InterPro" id="IPR031316">
    <property type="entry name" value="FlgM_C"/>
</dbReference>
<dbReference type="GO" id="GO:0045892">
    <property type="term" value="P:negative regulation of DNA-templated transcription"/>
    <property type="evidence" value="ECO:0007669"/>
    <property type="project" value="InterPro"/>
</dbReference>
<name>A0A1M5KAD1_9GAMM</name>
<dbReference type="EMBL" id="FQWZ01000001">
    <property type="protein sequence ID" value="SHG49590.1"/>
    <property type="molecule type" value="Genomic_DNA"/>
</dbReference>
<evidence type="ECO:0000256" key="3">
    <source>
        <dbReference type="ARBA" id="ARBA00022491"/>
    </source>
</evidence>
<keyword evidence="5" id="KW-0805">Transcription regulation</keyword>
<dbReference type="RefSeq" id="WP_084083082.1">
    <property type="nucleotide sequence ID" value="NZ_FQWZ01000001.1"/>
</dbReference>
<sequence length="108" mass="11150">MSTKIDANPGMPMSMPSAMDKLGSARSASAAYGSAASDNTVAGKRSTDTVQITGDAMQMQSLEKSLSGSTSFDAERVAAVKAAIADGRYQVNPERIASKMIDSDKALA</sequence>
<evidence type="ECO:0000256" key="6">
    <source>
        <dbReference type="ARBA" id="ARBA00023163"/>
    </source>
</evidence>
<feature type="domain" description="Anti-sigma-28 factor FlgM C-terminal" evidence="10">
    <location>
        <begin position="48"/>
        <end position="102"/>
    </location>
</feature>
<evidence type="ECO:0000256" key="8">
    <source>
        <dbReference type="ARBA" id="ARBA00030117"/>
    </source>
</evidence>
<evidence type="ECO:0000256" key="5">
    <source>
        <dbReference type="ARBA" id="ARBA00023015"/>
    </source>
</evidence>
<dbReference type="STRING" id="490188.SAMN04488068_0440"/>
<gene>
    <name evidence="11" type="ORF">SAMN04488068_0440</name>
</gene>
<dbReference type="OrthoDB" id="5738369at2"/>
<dbReference type="InterPro" id="IPR007412">
    <property type="entry name" value="FlgM"/>
</dbReference>
<proteinExistence type="inferred from homology"/>
<comment type="similarity">
    <text evidence="1">Belongs to the FlgM family.</text>
</comment>
<evidence type="ECO:0000256" key="9">
    <source>
        <dbReference type="SAM" id="MobiDB-lite"/>
    </source>
</evidence>
<dbReference type="SUPFAM" id="SSF101498">
    <property type="entry name" value="Anti-sigma factor FlgM"/>
    <property type="match status" value="1"/>
</dbReference>
<evidence type="ECO:0000313" key="12">
    <source>
        <dbReference type="Proteomes" id="UP000199758"/>
    </source>
</evidence>
<dbReference type="GO" id="GO:0044781">
    <property type="term" value="P:bacterial-type flagellum organization"/>
    <property type="evidence" value="ECO:0007669"/>
    <property type="project" value="UniProtKB-KW"/>
</dbReference>